<dbReference type="AlphaFoldDB" id="A0A645IUM1"/>
<name>A0A645IUM1_9ZZZZ</name>
<reference evidence="1" key="1">
    <citation type="submission" date="2019-08" db="EMBL/GenBank/DDBJ databases">
        <authorList>
            <person name="Kucharzyk K."/>
            <person name="Murdoch R.W."/>
            <person name="Higgins S."/>
            <person name="Loffler F."/>
        </authorList>
    </citation>
    <scope>NUCLEOTIDE SEQUENCE</scope>
</reference>
<dbReference type="EMBL" id="VSSQ01122013">
    <property type="protein sequence ID" value="MPN54109.1"/>
    <property type="molecule type" value="Genomic_DNA"/>
</dbReference>
<accession>A0A645IUM1</accession>
<protein>
    <submittedName>
        <fullName evidence="1">Uncharacterized protein</fullName>
    </submittedName>
</protein>
<proteinExistence type="predicted"/>
<sequence>MLNAVLHLLAGKTQQVCQSRLHMLLQGAGSHIEVDGIFLAQQTYSLVSPEKSKQQAVVRTEFCLDGFHHVTDGRTKCSCIGVPGIQG</sequence>
<evidence type="ECO:0000313" key="1">
    <source>
        <dbReference type="EMBL" id="MPN54109.1"/>
    </source>
</evidence>
<comment type="caution">
    <text evidence="1">The sequence shown here is derived from an EMBL/GenBank/DDBJ whole genome shotgun (WGS) entry which is preliminary data.</text>
</comment>
<gene>
    <name evidence="1" type="ORF">SDC9_201778</name>
</gene>
<organism evidence="1">
    <name type="scientific">bioreactor metagenome</name>
    <dbReference type="NCBI Taxonomy" id="1076179"/>
    <lineage>
        <taxon>unclassified sequences</taxon>
        <taxon>metagenomes</taxon>
        <taxon>ecological metagenomes</taxon>
    </lineage>
</organism>